<dbReference type="InterPro" id="IPR056609">
    <property type="entry name" value="Elapor1-like_3rd"/>
</dbReference>
<dbReference type="PANTHER" id="PTHR22727:SF13">
    <property type="entry name" value="ENDOSOME_LYSOSOME-ASSOCIATED APOPTOSIS AND AUTOPHAGY REGULATOR 1"/>
    <property type="match status" value="1"/>
</dbReference>
<accession>A0A5A9NXS0</accession>
<dbReference type="GO" id="GO:0005770">
    <property type="term" value="C:late endosome"/>
    <property type="evidence" value="ECO:0007669"/>
    <property type="project" value="TreeGrafter"/>
</dbReference>
<protein>
    <submittedName>
        <fullName evidence="3">Uncharacterized protein</fullName>
    </submittedName>
</protein>
<dbReference type="InterPro" id="IPR056610">
    <property type="entry name" value="Elapor1/2_TNFR-like"/>
</dbReference>
<comment type="caution">
    <text evidence="3">The sequence shown here is derived from an EMBL/GenBank/DDBJ whole genome shotgun (WGS) entry which is preliminary data.</text>
</comment>
<dbReference type="GO" id="GO:0005802">
    <property type="term" value="C:trans-Golgi network"/>
    <property type="evidence" value="ECO:0007669"/>
    <property type="project" value="TreeGrafter"/>
</dbReference>
<gene>
    <name evidence="3" type="ORF">E1301_Tti017522</name>
</gene>
<proteinExistence type="predicted"/>
<dbReference type="PANTHER" id="PTHR22727">
    <property type="entry name" value="PROTEIN CBG13728"/>
    <property type="match status" value="1"/>
</dbReference>
<feature type="domain" description="Elapor1/2 TNF receptor-like" evidence="2">
    <location>
        <begin position="167"/>
        <end position="192"/>
    </location>
</feature>
<evidence type="ECO:0000313" key="3">
    <source>
        <dbReference type="EMBL" id="KAA0714055.1"/>
    </source>
</evidence>
<dbReference type="Pfam" id="PF23032">
    <property type="entry name" value="GBD_ELAPOR1-like_3rd"/>
    <property type="match status" value="1"/>
</dbReference>
<dbReference type="GO" id="GO:0005886">
    <property type="term" value="C:plasma membrane"/>
    <property type="evidence" value="ECO:0007669"/>
    <property type="project" value="TreeGrafter"/>
</dbReference>
<name>A0A5A9NXS0_9TELE</name>
<feature type="domain" description="Elapor1-like galactose binding" evidence="1">
    <location>
        <begin position="8"/>
        <end position="88"/>
    </location>
</feature>
<dbReference type="EMBL" id="SOYY01000012">
    <property type="protein sequence ID" value="KAA0714055.1"/>
    <property type="molecule type" value="Genomic_DNA"/>
</dbReference>
<dbReference type="InterPro" id="IPR039181">
    <property type="entry name" value="Elapor1/2"/>
</dbReference>
<dbReference type="Proteomes" id="UP000324632">
    <property type="component" value="Chromosome 12"/>
</dbReference>
<organism evidence="3 4">
    <name type="scientific">Triplophysa tibetana</name>
    <dbReference type="NCBI Taxonomy" id="1572043"/>
    <lineage>
        <taxon>Eukaryota</taxon>
        <taxon>Metazoa</taxon>
        <taxon>Chordata</taxon>
        <taxon>Craniata</taxon>
        <taxon>Vertebrata</taxon>
        <taxon>Euteleostomi</taxon>
        <taxon>Actinopterygii</taxon>
        <taxon>Neopterygii</taxon>
        <taxon>Teleostei</taxon>
        <taxon>Ostariophysi</taxon>
        <taxon>Cypriniformes</taxon>
        <taxon>Nemacheilidae</taxon>
        <taxon>Triplophysa</taxon>
    </lineage>
</organism>
<keyword evidence="4" id="KW-1185">Reference proteome</keyword>
<sequence length="223" mass="25130">MYLLPFSSTWIPKGDYIASNTDECSSTLSYAVSLKKPGSVSFQYIYPDNSIFFEFYVQNDQCQSTDSVNRWMTLSKRDWEYHYVSLIHLNVFTVSLAPIVINQEPLAASHVLLILTLIKEPRHASHVKQIHTQTQLMFKWIEPKICSESAKGAIQLPASGEMMACPPCNPGFFSSNTSTCEPCPHGLYSNGTGWEVAGEYIYTTPSDQDSDFMLLTLQVPGYR</sequence>
<dbReference type="GO" id="GO:0000045">
    <property type="term" value="P:autophagosome assembly"/>
    <property type="evidence" value="ECO:0007669"/>
    <property type="project" value="TreeGrafter"/>
</dbReference>
<dbReference type="SUPFAM" id="SSF57586">
    <property type="entry name" value="TNF receptor-like"/>
    <property type="match status" value="1"/>
</dbReference>
<dbReference type="GO" id="GO:0044090">
    <property type="term" value="P:positive regulation of vacuole organization"/>
    <property type="evidence" value="ECO:0007669"/>
    <property type="project" value="TreeGrafter"/>
</dbReference>
<dbReference type="AlphaFoldDB" id="A0A5A9NXS0"/>
<evidence type="ECO:0000259" key="1">
    <source>
        <dbReference type="Pfam" id="PF23032"/>
    </source>
</evidence>
<dbReference type="GO" id="GO:0070062">
    <property type="term" value="C:extracellular exosome"/>
    <property type="evidence" value="ECO:0007669"/>
    <property type="project" value="TreeGrafter"/>
</dbReference>
<evidence type="ECO:0000259" key="2">
    <source>
        <dbReference type="Pfam" id="PF23091"/>
    </source>
</evidence>
<dbReference type="GO" id="GO:0005764">
    <property type="term" value="C:lysosome"/>
    <property type="evidence" value="ECO:0007669"/>
    <property type="project" value="TreeGrafter"/>
</dbReference>
<evidence type="ECO:0000313" key="4">
    <source>
        <dbReference type="Proteomes" id="UP000324632"/>
    </source>
</evidence>
<reference evidence="3 4" key="1">
    <citation type="journal article" date="2019" name="Mol. Ecol. Resour.">
        <title>Chromosome-level genome assembly of Triplophysa tibetana, a fish adapted to the harsh high-altitude environment of the Tibetan Plateau.</title>
        <authorList>
            <person name="Yang X."/>
            <person name="Liu H."/>
            <person name="Ma Z."/>
            <person name="Zou Y."/>
            <person name="Zou M."/>
            <person name="Mao Y."/>
            <person name="Li X."/>
            <person name="Wang H."/>
            <person name="Chen T."/>
            <person name="Wang W."/>
            <person name="Yang R."/>
        </authorList>
    </citation>
    <scope>NUCLEOTIDE SEQUENCE [LARGE SCALE GENOMIC DNA]</scope>
    <source>
        <strain evidence="3">TTIB1903HZAU</strain>
        <tissue evidence="3">Muscle</tissue>
    </source>
</reference>
<dbReference type="Pfam" id="PF23091">
    <property type="entry name" value="TNFR_ELAPOR1_6th"/>
    <property type="match status" value="1"/>
</dbReference>